<organism evidence="2 3">
    <name type="scientific">Striga asiatica</name>
    <name type="common">Asiatic witchweed</name>
    <name type="synonym">Buchnera asiatica</name>
    <dbReference type="NCBI Taxonomy" id="4170"/>
    <lineage>
        <taxon>Eukaryota</taxon>
        <taxon>Viridiplantae</taxon>
        <taxon>Streptophyta</taxon>
        <taxon>Embryophyta</taxon>
        <taxon>Tracheophyta</taxon>
        <taxon>Spermatophyta</taxon>
        <taxon>Magnoliopsida</taxon>
        <taxon>eudicotyledons</taxon>
        <taxon>Gunneridae</taxon>
        <taxon>Pentapetalae</taxon>
        <taxon>asterids</taxon>
        <taxon>lamiids</taxon>
        <taxon>Lamiales</taxon>
        <taxon>Orobanchaceae</taxon>
        <taxon>Buchnereae</taxon>
        <taxon>Striga</taxon>
    </lineage>
</organism>
<feature type="region of interest" description="Disordered" evidence="1">
    <location>
        <begin position="51"/>
        <end position="118"/>
    </location>
</feature>
<accession>A0A5A7R087</accession>
<evidence type="ECO:0000256" key="1">
    <source>
        <dbReference type="SAM" id="MobiDB-lite"/>
    </source>
</evidence>
<name>A0A5A7R087_STRAF</name>
<dbReference type="AlphaFoldDB" id="A0A5A7R087"/>
<keyword evidence="2" id="KW-0238">DNA-binding</keyword>
<comment type="caution">
    <text evidence="2">The sequence shown here is derived from an EMBL/GenBank/DDBJ whole genome shotgun (WGS) entry which is preliminary data.</text>
</comment>
<reference evidence="3" key="1">
    <citation type="journal article" date="2019" name="Curr. Biol.">
        <title>Genome Sequence of Striga asiatica Provides Insight into the Evolution of Plant Parasitism.</title>
        <authorList>
            <person name="Yoshida S."/>
            <person name="Kim S."/>
            <person name="Wafula E.K."/>
            <person name="Tanskanen J."/>
            <person name="Kim Y.M."/>
            <person name="Honaas L."/>
            <person name="Yang Z."/>
            <person name="Spallek T."/>
            <person name="Conn C.E."/>
            <person name="Ichihashi Y."/>
            <person name="Cheong K."/>
            <person name="Cui S."/>
            <person name="Der J.P."/>
            <person name="Gundlach H."/>
            <person name="Jiao Y."/>
            <person name="Hori C."/>
            <person name="Ishida J.K."/>
            <person name="Kasahara H."/>
            <person name="Kiba T."/>
            <person name="Kim M.S."/>
            <person name="Koo N."/>
            <person name="Laohavisit A."/>
            <person name="Lee Y.H."/>
            <person name="Lumba S."/>
            <person name="McCourt P."/>
            <person name="Mortimer J.C."/>
            <person name="Mutuku J.M."/>
            <person name="Nomura T."/>
            <person name="Sasaki-Sekimoto Y."/>
            <person name="Seto Y."/>
            <person name="Wang Y."/>
            <person name="Wakatake T."/>
            <person name="Sakakibara H."/>
            <person name="Demura T."/>
            <person name="Yamaguchi S."/>
            <person name="Yoneyama K."/>
            <person name="Manabe R.I."/>
            <person name="Nelson D.C."/>
            <person name="Schulman A.H."/>
            <person name="Timko M.P."/>
            <person name="dePamphilis C.W."/>
            <person name="Choi D."/>
            <person name="Shirasu K."/>
        </authorList>
    </citation>
    <scope>NUCLEOTIDE SEQUENCE [LARGE SCALE GENOMIC DNA]</scope>
    <source>
        <strain evidence="3">cv. UVA1</strain>
    </source>
</reference>
<feature type="compositionally biased region" description="Low complexity" evidence="1">
    <location>
        <begin position="94"/>
        <end position="103"/>
    </location>
</feature>
<protein>
    <submittedName>
        <fullName evidence="2">WRKY DNA-binding protein 55</fullName>
    </submittedName>
</protein>
<evidence type="ECO:0000313" key="2">
    <source>
        <dbReference type="EMBL" id="GER50758.1"/>
    </source>
</evidence>
<dbReference type="EMBL" id="BKCP01009403">
    <property type="protein sequence ID" value="GER50758.1"/>
    <property type="molecule type" value="Genomic_DNA"/>
</dbReference>
<sequence length="144" mass="15372">MAAQKWTAVHREMVVRRERSGRRWRKLRRRQRRCLWLCMAEAHGQLVVCDGGGGRGVGGSDAQTGGEGTDCRKQRQRSAVGEWSATAEVEAEAEAGGCNVAEADGTSSPAPPVDDMAGARVGGVDVFFSGEAERNQLSRAGDVG</sequence>
<dbReference type="Proteomes" id="UP000325081">
    <property type="component" value="Unassembled WGS sequence"/>
</dbReference>
<dbReference type="GO" id="GO:0003677">
    <property type="term" value="F:DNA binding"/>
    <property type="evidence" value="ECO:0007669"/>
    <property type="project" value="UniProtKB-KW"/>
</dbReference>
<gene>
    <name evidence="2" type="ORF">STAS_28080</name>
</gene>
<proteinExistence type="predicted"/>
<keyword evidence="3" id="KW-1185">Reference proteome</keyword>
<evidence type="ECO:0000313" key="3">
    <source>
        <dbReference type="Proteomes" id="UP000325081"/>
    </source>
</evidence>